<evidence type="ECO:0000256" key="1">
    <source>
        <dbReference type="ARBA" id="ARBA00004141"/>
    </source>
</evidence>
<reference evidence="8 9" key="1">
    <citation type="submission" date="2013-12" db="EMBL/GenBank/DDBJ databases">
        <authorList>
            <person name="Cubeta M."/>
            <person name="Pakala S."/>
            <person name="Fedorova N."/>
            <person name="Thomas E."/>
            <person name="Dean R."/>
            <person name="Jabaji S."/>
            <person name="Neate S."/>
            <person name="Toda T."/>
            <person name="Tavantzis S."/>
            <person name="Vilgalys R."/>
            <person name="Bharathan N."/>
            <person name="Pakala S."/>
            <person name="Losada L.S."/>
            <person name="Zafar N."/>
            <person name="Nierman W."/>
        </authorList>
    </citation>
    <scope>NUCLEOTIDE SEQUENCE [LARGE SCALE GENOMIC DNA]</scope>
    <source>
        <strain evidence="8 9">123E</strain>
    </source>
</reference>
<dbReference type="GO" id="GO:0042910">
    <property type="term" value="F:xenobiotic transmembrane transporter activity"/>
    <property type="evidence" value="ECO:0007669"/>
    <property type="project" value="InterPro"/>
</dbReference>
<feature type="transmembrane region" description="Helical" evidence="7">
    <location>
        <begin position="198"/>
        <end position="216"/>
    </location>
</feature>
<comment type="subcellular location">
    <subcellularLocation>
        <location evidence="1">Membrane</location>
        <topology evidence="1">Multi-pass membrane protein</topology>
    </subcellularLocation>
</comment>
<feature type="transmembrane region" description="Helical" evidence="7">
    <location>
        <begin position="348"/>
        <end position="368"/>
    </location>
</feature>
<dbReference type="GO" id="GO:1990961">
    <property type="term" value="P:xenobiotic detoxification by transmembrane export across the plasma membrane"/>
    <property type="evidence" value="ECO:0007669"/>
    <property type="project" value="InterPro"/>
</dbReference>
<comment type="similarity">
    <text evidence="2">Belongs to the multi antimicrobial extrusion (MATE) (TC 2.A.66.1) family.</text>
</comment>
<dbReference type="CDD" id="cd13132">
    <property type="entry name" value="MATE_eukaryotic"/>
    <property type="match status" value="1"/>
</dbReference>
<dbReference type="GO" id="GO:0016020">
    <property type="term" value="C:membrane"/>
    <property type="evidence" value="ECO:0007669"/>
    <property type="project" value="UniProtKB-SubCell"/>
</dbReference>
<keyword evidence="5 7" id="KW-0472">Membrane</keyword>
<dbReference type="AlphaFoldDB" id="A0A074RRF7"/>
<dbReference type="InterPro" id="IPR002528">
    <property type="entry name" value="MATE_fam"/>
</dbReference>
<dbReference type="Proteomes" id="UP000027456">
    <property type="component" value="Unassembled WGS sequence"/>
</dbReference>
<evidence type="ECO:0000313" key="8">
    <source>
        <dbReference type="EMBL" id="KEP47228.1"/>
    </source>
</evidence>
<keyword evidence="4 7" id="KW-1133">Transmembrane helix</keyword>
<dbReference type="STRING" id="1423351.A0A074RRF7"/>
<protein>
    <submittedName>
        <fullName evidence="8">MATE efflux family protein</fullName>
    </submittedName>
</protein>
<evidence type="ECO:0000256" key="2">
    <source>
        <dbReference type="ARBA" id="ARBA00010199"/>
    </source>
</evidence>
<evidence type="ECO:0000256" key="7">
    <source>
        <dbReference type="SAM" id="Phobius"/>
    </source>
</evidence>
<gene>
    <name evidence="8" type="ORF">V565_163500</name>
</gene>
<evidence type="ECO:0000256" key="6">
    <source>
        <dbReference type="SAM" id="MobiDB-lite"/>
    </source>
</evidence>
<dbReference type="PANTHER" id="PTHR11206">
    <property type="entry name" value="MULTIDRUG RESISTANCE PROTEIN"/>
    <property type="match status" value="1"/>
</dbReference>
<feature type="transmembrane region" description="Helical" evidence="7">
    <location>
        <begin position="127"/>
        <end position="145"/>
    </location>
</feature>
<dbReference type="InterPro" id="IPR045069">
    <property type="entry name" value="MATE_euk"/>
</dbReference>
<dbReference type="Pfam" id="PF01554">
    <property type="entry name" value="MatE"/>
    <property type="match status" value="2"/>
</dbReference>
<accession>A0A074RRF7</accession>
<dbReference type="OrthoDB" id="2126698at2759"/>
<evidence type="ECO:0000256" key="3">
    <source>
        <dbReference type="ARBA" id="ARBA00022692"/>
    </source>
</evidence>
<keyword evidence="9" id="KW-1185">Reference proteome</keyword>
<comment type="caution">
    <text evidence="8">The sequence shown here is derived from an EMBL/GenBank/DDBJ whole genome shotgun (WGS) entry which is preliminary data.</text>
</comment>
<evidence type="ECO:0000256" key="4">
    <source>
        <dbReference type="ARBA" id="ARBA00022989"/>
    </source>
</evidence>
<feature type="transmembrane region" description="Helical" evidence="7">
    <location>
        <begin position="222"/>
        <end position="248"/>
    </location>
</feature>
<dbReference type="EMBL" id="AZST01000803">
    <property type="protein sequence ID" value="KEP47228.1"/>
    <property type="molecule type" value="Genomic_DNA"/>
</dbReference>
<dbReference type="HOGENOM" id="CLU_012893_1_2_1"/>
<dbReference type="NCBIfam" id="TIGR00797">
    <property type="entry name" value="matE"/>
    <property type="match status" value="1"/>
</dbReference>
<feature type="transmembrane region" description="Helical" evidence="7">
    <location>
        <begin position="388"/>
        <end position="409"/>
    </location>
</feature>
<sequence length="496" mass="54244">MSVDSRETEPLLSGQSGPEIDEEGTGKNEVEIKPSWAERLQESKILLKYTAPVYTTHLLEHLILIATMVSIGHLSLEALAASALGGMMASLTGWSIAHGFASALDSLLPQAWTSEHQYHVGLWTQRMIVLMGLVNIPILCIWHNAESVLLVFHQEPEIARLAAIYLKWLSIGLPAYCFNIVIRRYFQAQGIIHVSSQIIAIIAPVNALLNWLLVWGPQPIRLGFIGGPIATAISFNLISIYFVIYGIWYAPRSAWHPISSRSFHSLGSLLKLGLAGVGQVASSWWSWTFVGFMASQFGPVALATHIVLLSSASTSYQGPYSLSVATPIRIGNLLGAGQGRKARITAEVSLCLSLLYALCVGLVFFIFRKQWGYMFNSDEVMVRLVSDIMPLVAVFQIADGMSVVSGGALRARGRNSLGALISITGFYVIGIPLGVYLAFSWNMGLFGLWIGLASALWYSAAASTYVILRTDWVKEGLRVCDRLEKGDESPQEIVQA</sequence>
<feature type="transmembrane region" description="Helical" evidence="7">
    <location>
        <begin position="416"/>
        <end position="439"/>
    </location>
</feature>
<dbReference type="GO" id="GO:0015297">
    <property type="term" value="F:antiporter activity"/>
    <property type="evidence" value="ECO:0007669"/>
    <property type="project" value="InterPro"/>
</dbReference>
<name>A0A074RRF7_9AGAM</name>
<evidence type="ECO:0000313" key="9">
    <source>
        <dbReference type="Proteomes" id="UP000027456"/>
    </source>
</evidence>
<keyword evidence="3 7" id="KW-0812">Transmembrane</keyword>
<evidence type="ECO:0000256" key="5">
    <source>
        <dbReference type="ARBA" id="ARBA00023136"/>
    </source>
</evidence>
<organism evidence="8 9">
    <name type="scientific">Rhizoctonia solani 123E</name>
    <dbReference type="NCBI Taxonomy" id="1423351"/>
    <lineage>
        <taxon>Eukaryota</taxon>
        <taxon>Fungi</taxon>
        <taxon>Dikarya</taxon>
        <taxon>Basidiomycota</taxon>
        <taxon>Agaricomycotina</taxon>
        <taxon>Agaricomycetes</taxon>
        <taxon>Cantharellales</taxon>
        <taxon>Ceratobasidiaceae</taxon>
        <taxon>Rhizoctonia</taxon>
    </lineage>
</organism>
<feature type="transmembrane region" description="Helical" evidence="7">
    <location>
        <begin position="165"/>
        <end position="186"/>
    </location>
</feature>
<proteinExistence type="inferred from homology"/>
<feature type="transmembrane region" description="Helical" evidence="7">
    <location>
        <begin position="445"/>
        <end position="468"/>
    </location>
</feature>
<feature type="region of interest" description="Disordered" evidence="6">
    <location>
        <begin position="1"/>
        <end position="29"/>
    </location>
</feature>